<dbReference type="GO" id="GO:0008253">
    <property type="term" value="F:5'-nucleotidase activity"/>
    <property type="evidence" value="ECO:0007669"/>
    <property type="project" value="TreeGrafter"/>
</dbReference>
<dbReference type="Pfam" id="PF05761">
    <property type="entry name" value="5_nucleotid"/>
    <property type="match status" value="1"/>
</dbReference>
<dbReference type="PANTHER" id="PTHR12103:SF15">
    <property type="entry name" value="CYTOSOLIC PURINE 5'-NUCLEOTIDASE"/>
    <property type="match status" value="1"/>
</dbReference>
<dbReference type="AlphaFoldDB" id="A0AAW1RB98"/>
<organism evidence="9 10">
    <name type="scientific">Apatococcus lobatus</name>
    <dbReference type="NCBI Taxonomy" id="904363"/>
    <lineage>
        <taxon>Eukaryota</taxon>
        <taxon>Viridiplantae</taxon>
        <taxon>Chlorophyta</taxon>
        <taxon>core chlorophytes</taxon>
        <taxon>Trebouxiophyceae</taxon>
        <taxon>Chlorellales</taxon>
        <taxon>Chlorellaceae</taxon>
        <taxon>Apatococcus</taxon>
    </lineage>
</organism>
<dbReference type="InterPro" id="IPR016695">
    <property type="entry name" value="Pur_nucleotidase"/>
</dbReference>
<dbReference type="Proteomes" id="UP001438707">
    <property type="component" value="Unassembled WGS sequence"/>
</dbReference>
<evidence type="ECO:0000256" key="2">
    <source>
        <dbReference type="ARBA" id="ARBA00022723"/>
    </source>
</evidence>
<feature type="compositionally biased region" description="Low complexity" evidence="8">
    <location>
        <begin position="40"/>
        <end position="52"/>
    </location>
</feature>
<evidence type="ECO:0000256" key="3">
    <source>
        <dbReference type="ARBA" id="ARBA00022801"/>
    </source>
</evidence>
<dbReference type="InterPro" id="IPR008380">
    <property type="entry name" value="HAD-SF_hydro_IG_5-nucl"/>
</dbReference>
<comment type="caution">
    <text evidence="9">The sequence shown here is derived from an EMBL/GenBank/DDBJ whole genome shotgun (WGS) entry which is preliminary data.</text>
</comment>
<keyword evidence="7" id="KW-0175">Coiled coil</keyword>
<comment type="similarity">
    <text evidence="1">Belongs to the 5'(3')-deoxyribonucleotidase family.</text>
</comment>
<comment type="cofactor">
    <cofactor evidence="6">
        <name>Mg(2+)</name>
        <dbReference type="ChEBI" id="CHEBI:18420"/>
    </cofactor>
    <text evidence="6">Binds 1 Mg(2+) ion per subunit.</text>
</comment>
<feature type="binding site" evidence="6">
    <location>
        <position position="125"/>
    </location>
    <ligand>
        <name>GMP</name>
        <dbReference type="ChEBI" id="CHEBI:58115"/>
    </ligand>
</feature>
<dbReference type="Gene3D" id="3.40.50.1000">
    <property type="entry name" value="HAD superfamily/HAD-like"/>
    <property type="match status" value="1"/>
</dbReference>
<name>A0AAW1RB98_9CHLO</name>
<feature type="active site" description="Nucleophile" evidence="5">
    <location>
        <position position="123"/>
    </location>
</feature>
<dbReference type="PANTHER" id="PTHR12103">
    <property type="entry name" value="5'-NUCLEOTIDASE DOMAIN-CONTAINING"/>
    <property type="match status" value="1"/>
</dbReference>
<dbReference type="SUPFAM" id="SSF56784">
    <property type="entry name" value="HAD-like"/>
    <property type="match status" value="1"/>
</dbReference>
<evidence type="ECO:0000256" key="1">
    <source>
        <dbReference type="ARBA" id="ARBA00009589"/>
    </source>
</evidence>
<evidence type="ECO:0000256" key="5">
    <source>
        <dbReference type="PIRSR" id="PIRSR017434-1"/>
    </source>
</evidence>
<dbReference type="InterPro" id="IPR023214">
    <property type="entry name" value="HAD_sf"/>
</dbReference>
<feature type="region of interest" description="Disordered" evidence="8">
    <location>
        <begin position="37"/>
        <end position="91"/>
    </location>
</feature>
<evidence type="ECO:0000256" key="7">
    <source>
        <dbReference type="SAM" id="Coils"/>
    </source>
</evidence>
<dbReference type="PIRSF" id="PIRSF017434">
    <property type="entry name" value="Purine_5'-nucleotidase"/>
    <property type="match status" value="1"/>
</dbReference>
<dbReference type="GO" id="GO:0046872">
    <property type="term" value="F:metal ion binding"/>
    <property type="evidence" value="ECO:0007669"/>
    <property type="project" value="UniProtKB-KW"/>
</dbReference>
<protein>
    <recommendedName>
        <fullName evidence="11">5'-nucleotidase</fullName>
    </recommendedName>
</protein>
<dbReference type="CDD" id="cd07522">
    <property type="entry name" value="HAD_cN-II"/>
    <property type="match status" value="1"/>
</dbReference>
<reference evidence="9 10" key="1">
    <citation type="journal article" date="2024" name="Nat. Commun.">
        <title>Phylogenomics reveals the evolutionary origins of lichenization in chlorophyte algae.</title>
        <authorList>
            <person name="Puginier C."/>
            <person name="Libourel C."/>
            <person name="Otte J."/>
            <person name="Skaloud P."/>
            <person name="Haon M."/>
            <person name="Grisel S."/>
            <person name="Petersen M."/>
            <person name="Berrin J.G."/>
            <person name="Delaux P.M."/>
            <person name="Dal Grande F."/>
            <person name="Keller J."/>
        </authorList>
    </citation>
    <scope>NUCLEOTIDE SEQUENCE [LARGE SCALE GENOMIC DNA]</scope>
    <source>
        <strain evidence="9 10">SAG 2145</strain>
    </source>
</reference>
<sequence length="631" mass="71295">MQSTISCGLRQLKLTQLPRPSSGNLRHSANRLFLQQHQESAATSSNAACASQGGAGSGGSDLSPPEQHEVLEPLPTTFPPPPPSGSEHPGWADDVWASPLNISRRIWCNRSLNMRRIKAIGFDMDYTLAQYRPETFEKLAYHLTVDNLVKTFGYPKVLYDFQFDWRYMQRGLTIDKKRGNILKVDRHKYVKLAFHGFKPLSREERRATYSGVEQFDFDEPDFALIDTLFSLAEAHLFMQLVELGDAQPDAIPAGKQPADLYRDVRTAVDLCHRDGSLKRAVAADPAKYIHSDPRLVACLEMLRDSGKKLFVGTNSLWDYTHVVMNFLLTGRVGPDRNEDWLEYFDVVITGSGKPAFFSQKKPLFEVHLPTGMLQNTEGGNPVVPIVDADLPRLEYGSSAPKGLTAQEKGQRARVFQGGNYVDLHKMLGVHAGSEVLYIGDHIYGDILRSKKTLGWRTMLVVPELETELGTLATRRSAMVRLQGLRQQRDALDDQIQRLSWAARGQMAGPFPASSTESHQPLQQQQQQQQQRSGTGHLQALLADLLRQRDEVREQHRQQLKEHHEAFHEVWGQLLKTGYQNSRFAHQVERYACVYTSHVSNLSFYSPEKSYRGRMDAMAHEPEPFMDNLSAS</sequence>
<feature type="region of interest" description="Disordered" evidence="8">
    <location>
        <begin position="506"/>
        <end position="534"/>
    </location>
</feature>
<evidence type="ECO:0008006" key="11">
    <source>
        <dbReference type="Google" id="ProtNLM"/>
    </source>
</evidence>
<evidence type="ECO:0000313" key="9">
    <source>
        <dbReference type="EMBL" id="KAK9831014.1"/>
    </source>
</evidence>
<dbReference type="NCBIfam" id="TIGR02244">
    <property type="entry name" value="HAD-IG-Ncltidse"/>
    <property type="match status" value="1"/>
</dbReference>
<evidence type="ECO:0000256" key="4">
    <source>
        <dbReference type="ARBA" id="ARBA00022842"/>
    </source>
</evidence>
<evidence type="ECO:0000256" key="6">
    <source>
        <dbReference type="PIRSR" id="PIRSR017434-2"/>
    </source>
</evidence>
<feature type="binding site" evidence="6">
    <location>
        <position position="440"/>
    </location>
    <ligand>
        <name>Mg(2+)</name>
        <dbReference type="ChEBI" id="CHEBI:18420"/>
    </ligand>
</feature>
<keyword evidence="3" id="KW-0378">Hydrolase</keyword>
<keyword evidence="2 6" id="KW-0479">Metal-binding</keyword>
<keyword evidence="10" id="KW-1185">Reference proteome</keyword>
<evidence type="ECO:0000313" key="10">
    <source>
        <dbReference type="Proteomes" id="UP001438707"/>
    </source>
</evidence>
<feature type="binding site" evidence="6">
    <location>
        <position position="123"/>
    </location>
    <ligand>
        <name>Mg(2+)</name>
        <dbReference type="ChEBI" id="CHEBI:18420"/>
    </ligand>
</feature>
<feature type="compositionally biased region" description="Polar residues" evidence="8">
    <location>
        <begin position="512"/>
        <end position="521"/>
    </location>
</feature>
<dbReference type="InterPro" id="IPR036412">
    <property type="entry name" value="HAD-like_sf"/>
</dbReference>
<proteinExistence type="inferred from homology"/>
<feature type="active site" description="Proton donor" evidence="5">
    <location>
        <position position="125"/>
    </location>
</feature>
<gene>
    <name evidence="9" type="ORF">WJX74_000171</name>
</gene>
<keyword evidence="4 6" id="KW-0460">Magnesium</keyword>
<feature type="coiled-coil region" evidence="7">
    <location>
        <begin position="474"/>
        <end position="501"/>
    </location>
</feature>
<evidence type="ECO:0000256" key="8">
    <source>
        <dbReference type="SAM" id="MobiDB-lite"/>
    </source>
</evidence>
<accession>A0AAW1RB98</accession>
<dbReference type="EMBL" id="JALJOS010000014">
    <property type="protein sequence ID" value="KAK9831014.1"/>
    <property type="molecule type" value="Genomic_DNA"/>
</dbReference>